<dbReference type="GO" id="GO:0008477">
    <property type="term" value="F:purine nucleosidase activity"/>
    <property type="evidence" value="ECO:0007669"/>
    <property type="project" value="TreeGrafter"/>
</dbReference>
<evidence type="ECO:0000259" key="4">
    <source>
        <dbReference type="Pfam" id="PF01156"/>
    </source>
</evidence>
<dbReference type="EMBL" id="JALJOS010000079">
    <property type="protein sequence ID" value="KAK9816330.1"/>
    <property type="molecule type" value="Genomic_DNA"/>
</dbReference>
<dbReference type="InterPro" id="IPR036452">
    <property type="entry name" value="Ribo_hydro-like"/>
</dbReference>
<dbReference type="PANTHER" id="PTHR12304:SF4">
    <property type="entry name" value="URIDINE NUCLEOSIDASE"/>
    <property type="match status" value="1"/>
</dbReference>
<dbReference type="InterPro" id="IPR001910">
    <property type="entry name" value="Inosine/uridine_hydrolase_dom"/>
</dbReference>
<dbReference type="Pfam" id="PF01156">
    <property type="entry name" value="IU_nuc_hydro"/>
    <property type="match status" value="1"/>
</dbReference>
<dbReference type="PANTHER" id="PTHR12304">
    <property type="entry name" value="INOSINE-URIDINE PREFERRING NUCLEOSIDE HYDROLASE"/>
    <property type="match status" value="1"/>
</dbReference>
<dbReference type="CDD" id="cd02650">
    <property type="entry name" value="nuc_hydro_CaPnhB"/>
    <property type="match status" value="1"/>
</dbReference>
<evidence type="ECO:0000313" key="6">
    <source>
        <dbReference type="Proteomes" id="UP001438707"/>
    </source>
</evidence>
<accession>A0AAW1Q2C3</accession>
<sequence length="318" mass="34461">MVGRLKLIIDTDPGIDDAMAILAAFNSPEVEIIGLTTIFGNVRTPMATQNAFILLQLAQQEQIPVAEGSRDQLNGITKAHVADFVHGDEGFGNTYQKLVEGQKHSLHAAQFIANAAAEYPGEVVVLALGPLTNIALAYKVDAAVRTRLKEVVILGGAFHTNGNVNPAAEANILGDPDAADYVMEHGSSVKLVSLDVTHQVEFSSSHMDALRGKGKFGTFIADISKFYIDYYRKSYGTDSCFVHDPTAFAAVIRPDLFSWQPSKVLVLKDGVACGMTIMDHCIRNWVAPNEWSQRPIVQVAVAVQAAKVVPLLLERMAM</sequence>
<name>A0AAW1Q2C3_9CHLO</name>
<gene>
    <name evidence="5" type="ORF">WJX74_007077</name>
</gene>
<dbReference type="SUPFAM" id="SSF53590">
    <property type="entry name" value="Nucleoside hydrolase"/>
    <property type="match status" value="1"/>
</dbReference>
<keyword evidence="6" id="KW-1185">Reference proteome</keyword>
<dbReference type="Gene3D" id="3.90.245.10">
    <property type="entry name" value="Ribonucleoside hydrolase-like"/>
    <property type="match status" value="1"/>
</dbReference>
<evidence type="ECO:0000256" key="2">
    <source>
        <dbReference type="ARBA" id="ARBA00022801"/>
    </source>
</evidence>
<dbReference type="GO" id="GO:0006152">
    <property type="term" value="P:purine nucleoside catabolic process"/>
    <property type="evidence" value="ECO:0007669"/>
    <property type="project" value="TreeGrafter"/>
</dbReference>
<evidence type="ECO:0000256" key="1">
    <source>
        <dbReference type="ARBA" id="ARBA00009176"/>
    </source>
</evidence>
<organism evidence="5 6">
    <name type="scientific">Apatococcus lobatus</name>
    <dbReference type="NCBI Taxonomy" id="904363"/>
    <lineage>
        <taxon>Eukaryota</taxon>
        <taxon>Viridiplantae</taxon>
        <taxon>Chlorophyta</taxon>
        <taxon>core chlorophytes</taxon>
        <taxon>Trebouxiophyceae</taxon>
        <taxon>Chlorellales</taxon>
        <taxon>Chlorellaceae</taxon>
        <taxon>Apatococcus</taxon>
    </lineage>
</organism>
<evidence type="ECO:0000256" key="3">
    <source>
        <dbReference type="ARBA" id="ARBA00023295"/>
    </source>
</evidence>
<dbReference type="Proteomes" id="UP001438707">
    <property type="component" value="Unassembled WGS sequence"/>
</dbReference>
<comment type="caution">
    <text evidence="5">The sequence shown here is derived from an EMBL/GenBank/DDBJ whole genome shotgun (WGS) entry which is preliminary data.</text>
</comment>
<dbReference type="InterPro" id="IPR023186">
    <property type="entry name" value="IUNH"/>
</dbReference>
<protein>
    <recommendedName>
        <fullName evidence="4">Inosine/uridine-preferring nucleoside hydrolase domain-containing protein</fullName>
    </recommendedName>
</protein>
<evidence type="ECO:0000313" key="5">
    <source>
        <dbReference type="EMBL" id="KAK9816330.1"/>
    </source>
</evidence>
<reference evidence="5 6" key="1">
    <citation type="journal article" date="2024" name="Nat. Commun.">
        <title>Phylogenomics reveals the evolutionary origins of lichenization in chlorophyte algae.</title>
        <authorList>
            <person name="Puginier C."/>
            <person name="Libourel C."/>
            <person name="Otte J."/>
            <person name="Skaloud P."/>
            <person name="Haon M."/>
            <person name="Grisel S."/>
            <person name="Petersen M."/>
            <person name="Berrin J.G."/>
            <person name="Delaux P.M."/>
            <person name="Dal Grande F."/>
            <person name="Keller J."/>
        </authorList>
    </citation>
    <scope>NUCLEOTIDE SEQUENCE [LARGE SCALE GENOMIC DNA]</scope>
    <source>
        <strain evidence="5 6">SAG 2145</strain>
    </source>
</reference>
<keyword evidence="3" id="KW-0326">Glycosidase</keyword>
<proteinExistence type="inferred from homology"/>
<feature type="domain" description="Inosine/uridine-preferring nucleoside hydrolase" evidence="4">
    <location>
        <begin position="7"/>
        <end position="308"/>
    </location>
</feature>
<dbReference type="GO" id="GO:0005829">
    <property type="term" value="C:cytosol"/>
    <property type="evidence" value="ECO:0007669"/>
    <property type="project" value="TreeGrafter"/>
</dbReference>
<keyword evidence="2" id="KW-0378">Hydrolase</keyword>
<dbReference type="AlphaFoldDB" id="A0AAW1Q2C3"/>
<comment type="similarity">
    <text evidence="1">Belongs to the IUNH family.</text>
</comment>